<dbReference type="InterPro" id="IPR049326">
    <property type="entry name" value="Rhodopsin_dom_fungi"/>
</dbReference>
<gene>
    <name evidence="9" type="ORF">BN1708_010401</name>
</gene>
<feature type="non-terminal residue" evidence="9">
    <location>
        <position position="1"/>
    </location>
</feature>
<dbReference type="InterPro" id="IPR001763">
    <property type="entry name" value="Rhodanese-like_dom"/>
</dbReference>
<feature type="compositionally biased region" description="Polar residues" evidence="6">
    <location>
        <begin position="287"/>
        <end position="298"/>
    </location>
</feature>
<sequence length="545" mass="60728">AQHTPRTMAAIENRGPTLQAVAVSLLVAAIISILLRCYVRIFLIKNFGVDDYFMGVAMVFFALFVTFVLVGIKYGTGRHHWDLETADEQKAMRAWWFCYLWYCLSMIASKISIGYFLLRITVRKLDIWIIYSVMGVTLLTGAVFFFVTLFQCNPVSFFWDKSPANGTCVDIEVIIALTYLYSACSVICDFTFAILPVFLIMSLSMDRKTRLALVPIVMMACVASSAVVVRFAFVKDFKNPDFLYATVDIAIWSTTESGLAIIAGSLATLRPLFRLVARAMGLSTNDPSGYQVSGQQRIPSGMGWANQADEGRDSRRGKGPFSLTTFLNDEAEARTGGASEESEDAQRKRSLDRKRGSIWKSKGGDAGDSEEELTFDGSKKTTTWTVETRTKGVFTRKMSTISLANLQRISAKDLSEILLTQQAAATDPTVAVVDVRDDDYIGGHIKGGINMPSATLDVMMPTLVRRMQGKKTVVFHCALSQQRGPSAALKYLRERDQMMRRENPAELANQTVYVLDLGFSGWQQTYGEDERLTDGYSKELWQSGF</sequence>
<dbReference type="GO" id="GO:0016020">
    <property type="term" value="C:membrane"/>
    <property type="evidence" value="ECO:0007669"/>
    <property type="project" value="UniProtKB-SubCell"/>
</dbReference>
<feature type="transmembrane region" description="Helical" evidence="7">
    <location>
        <begin position="249"/>
        <end position="269"/>
    </location>
</feature>
<evidence type="ECO:0000256" key="4">
    <source>
        <dbReference type="ARBA" id="ARBA00023136"/>
    </source>
</evidence>
<feature type="domain" description="Rhodanese" evidence="8">
    <location>
        <begin position="426"/>
        <end position="531"/>
    </location>
</feature>
<keyword evidence="3 7" id="KW-1133">Transmembrane helix</keyword>
<reference evidence="9 10" key="1">
    <citation type="submission" date="2015-05" db="EMBL/GenBank/DDBJ databases">
        <authorList>
            <person name="Wang D.B."/>
            <person name="Wang M."/>
        </authorList>
    </citation>
    <scope>NUCLEOTIDE SEQUENCE [LARGE SCALE GENOMIC DNA]</scope>
    <source>
        <strain evidence="9">VL1</strain>
    </source>
</reference>
<evidence type="ECO:0000256" key="3">
    <source>
        <dbReference type="ARBA" id="ARBA00022989"/>
    </source>
</evidence>
<feature type="transmembrane region" description="Helical" evidence="7">
    <location>
        <begin position="171"/>
        <end position="199"/>
    </location>
</feature>
<accession>A0A0G4KRD8</accession>
<name>A0A0G4KRD8_VERLO</name>
<dbReference type="Pfam" id="PF00581">
    <property type="entry name" value="Rhodanese"/>
    <property type="match status" value="1"/>
</dbReference>
<dbReference type="EMBL" id="CVQH01003558">
    <property type="protein sequence ID" value="CRK12256.1"/>
    <property type="molecule type" value="Genomic_DNA"/>
</dbReference>
<evidence type="ECO:0000256" key="6">
    <source>
        <dbReference type="SAM" id="MobiDB-lite"/>
    </source>
</evidence>
<dbReference type="PANTHER" id="PTHR33048">
    <property type="entry name" value="PTH11-LIKE INTEGRAL MEMBRANE PROTEIN (AFU_ORTHOLOGUE AFUA_5G11245)"/>
    <property type="match status" value="1"/>
</dbReference>
<dbReference type="STRING" id="100787.A0A0G4KRD8"/>
<dbReference type="SMART" id="SM00450">
    <property type="entry name" value="RHOD"/>
    <property type="match status" value="1"/>
</dbReference>
<evidence type="ECO:0000313" key="10">
    <source>
        <dbReference type="Proteomes" id="UP000044602"/>
    </source>
</evidence>
<evidence type="ECO:0000259" key="8">
    <source>
        <dbReference type="PROSITE" id="PS50206"/>
    </source>
</evidence>
<dbReference type="Proteomes" id="UP000044602">
    <property type="component" value="Unassembled WGS sequence"/>
</dbReference>
<proteinExistence type="inferred from homology"/>
<feature type="transmembrane region" description="Helical" evidence="7">
    <location>
        <begin position="94"/>
        <end position="117"/>
    </location>
</feature>
<keyword evidence="10" id="KW-1185">Reference proteome</keyword>
<evidence type="ECO:0000256" key="1">
    <source>
        <dbReference type="ARBA" id="ARBA00004141"/>
    </source>
</evidence>
<dbReference type="InterPro" id="IPR036873">
    <property type="entry name" value="Rhodanese-like_dom_sf"/>
</dbReference>
<feature type="transmembrane region" description="Helical" evidence="7">
    <location>
        <begin position="51"/>
        <end position="74"/>
    </location>
</feature>
<feature type="compositionally biased region" description="Basic and acidic residues" evidence="6">
    <location>
        <begin position="344"/>
        <end position="355"/>
    </location>
</feature>
<evidence type="ECO:0000313" key="9">
    <source>
        <dbReference type="EMBL" id="CRK12256.1"/>
    </source>
</evidence>
<feature type="transmembrane region" description="Helical" evidence="7">
    <location>
        <begin position="211"/>
        <end position="233"/>
    </location>
</feature>
<evidence type="ECO:0000256" key="2">
    <source>
        <dbReference type="ARBA" id="ARBA00022692"/>
    </source>
</evidence>
<comment type="subcellular location">
    <subcellularLocation>
        <location evidence="1">Membrane</location>
        <topology evidence="1">Multi-pass membrane protein</topology>
    </subcellularLocation>
</comment>
<dbReference type="Pfam" id="PF20684">
    <property type="entry name" value="Fung_rhodopsin"/>
    <property type="match status" value="1"/>
</dbReference>
<dbReference type="AlphaFoldDB" id="A0A0G4KRD8"/>
<feature type="transmembrane region" description="Helical" evidence="7">
    <location>
        <begin position="20"/>
        <end position="39"/>
    </location>
</feature>
<evidence type="ECO:0000256" key="7">
    <source>
        <dbReference type="SAM" id="Phobius"/>
    </source>
</evidence>
<comment type="similarity">
    <text evidence="5">Belongs to the SAT4 family.</text>
</comment>
<feature type="transmembrane region" description="Helical" evidence="7">
    <location>
        <begin position="129"/>
        <end position="151"/>
    </location>
</feature>
<organism evidence="9 10">
    <name type="scientific">Verticillium longisporum</name>
    <name type="common">Verticillium dahliae var. longisporum</name>
    <dbReference type="NCBI Taxonomy" id="100787"/>
    <lineage>
        <taxon>Eukaryota</taxon>
        <taxon>Fungi</taxon>
        <taxon>Dikarya</taxon>
        <taxon>Ascomycota</taxon>
        <taxon>Pezizomycotina</taxon>
        <taxon>Sordariomycetes</taxon>
        <taxon>Hypocreomycetidae</taxon>
        <taxon>Glomerellales</taxon>
        <taxon>Plectosphaerellaceae</taxon>
        <taxon>Verticillium</taxon>
    </lineage>
</organism>
<dbReference type="InterPro" id="IPR052337">
    <property type="entry name" value="SAT4-like"/>
</dbReference>
<evidence type="ECO:0000256" key="5">
    <source>
        <dbReference type="ARBA" id="ARBA00038359"/>
    </source>
</evidence>
<protein>
    <recommendedName>
        <fullName evidence="8">Rhodanese domain-containing protein</fullName>
    </recommendedName>
</protein>
<feature type="region of interest" description="Disordered" evidence="6">
    <location>
        <begin position="287"/>
        <end position="376"/>
    </location>
</feature>
<keyword evidence="2 7" id="KW-0812">Transmembrane</keyword>
<dbReference type="SUPFAM" id="SSF52821">
    <property type="entry name" value="Rhodanese/Cell cycle control phosphatase"/>
    <property type="match status" value="1"/>
</dbReference>
<dbReference type="PROSITE" id="PS50206">
    <property type="entry name" value="RHODANESE_3"/>
    <property type="match status" value="1"/>
</dbReference>
<keyword evidence="4 7" id="KW-0472">Membrane</keyword>
<dbReference type="Gene3D" id="3.40.250.10">
    <property type="entry name" value="Rhodanese-like domain"/>
    <property type="match status" value="1"/>
</dbReference>
<dbReference type="PANTHER" id="PTHR33048:SF96">
    <property type="entry name" value="INTEGRAL MEMBRANE PROTEIN"/>
    <property type="match status" value="1"/>
</dbReference>